<organism evidence="3 4">
    <name type="scientific">Thalassococcus lentus</name>
    <dbReference type="NCBI Taxonomy" id="1210524"/>
    <lineage>
        <taxon>Bacteria</taxon>
        <taxon>Pseudomonadati</taxon>
        <taxon>Pseudomonadota</taxon>
        <taxon>Alphaproteobacteria</taxon>
        <taxon>Rhodobacterales</taxon>
        <taxon>Roseobacteraceae</taxon>
        <taxon>Thalassococcus</taxon>
    </lineage>
</organism>
<dbReference type="InterPro" id="IPR000847">
    <property type="entry name" value="LysR_HTH_N"/>
</dbReference>
<dbReference type="Proteomes" id="UP001210720">
    <property type="component" value="Unassembled WGS sequence"/>
</dbReference>
<dbReference type="Pfam" id="PF00126">
    <property type="entry name" value="HTH_1"/>
    <property type="match status" value="1"/>
</dbReference>
<evidence type="ECO:0000313" key="4">
    <source>
        <dbReference type="Proteomes" id="UP001210720"/>
    </source>
</evidence>
<name>A0ABT4XRH5_9RHOB</name>
<dbReference type="InterPro" id="IPR036390">
    <property type="entry name" value="WH_DNA-bd_sf"/>
</dbReference>
<sequence length="289" mass="31053">MQKLNWDDLRFVLAVADSGSVASAARILGVNHATVLRRLNAFEAAAGAPVFERSAQGYRLRADRLAVIEAARDAASALDRAGRHLSETLPDGGSLMRLTSVDSLCQSVLAEEMPQIAKRIAPHRLALISANTRLDISRLQAEMTVRPTPTLEEFMVGEIACDLAFAVYANKDAPGGWLGLGGTLAGSLPGRWLADHVLSEHVVALADSFQVLTVMAQAGMGRAVLPCILGDRARGLNRIDCDMPDLRVPLWVATHRDLAGLPRIDLLQRAVFAALRRQRDALEGVAQGA</sequence>
<dbReference type="PANTHER" id="PTHR30537:SF3">
    <property type="entry name" value="TRANSCRIPTIONAL REGULATORY PROTEIN"/>
    <property type="match status" value="1"/>
</dbReference>
<gene>
    <name evidence="3" type="ORF">PFY00_07390</name>
</gene>
<dbReference type="Gene3D" id="1.10.10.10">
    <property type="entry name" value="Winged helix-like DNA-binding domain superfamily/Winged helix DNA-binding domain"/>
    <property type="match status" value="1"/>
</dbReference>
<evidence type="ECO:0000313" key="3">
    <source>
        <dbReference type="EMBL" id="MDA7424542.1"/>
    </source>
</evidence>
<feature type="domain" description="HTH lysR-type" evidence="2">
    <location>
        <begin position="4"/>
        <end position="61"/>
    </location>
</feature>
<dbReference type="InterPro" id="IPR058163">
    <property type="entry name" value="LysR-type_TF_proteobact-type"/>
</dbReference>
<comment type="caution">
    <text evidence="3">The sequence shown here is derived from an EMBL/GenBank/DDBJ whole genome shotgun (WGS) entry which is preliminary data.</text>
</comment>
<accession>A0ABT4XRH5</accession>
<dbReference type="PROSITE" id="PS50931">
    <property type="entry name" value="HTH_LYSR"/>
    <property type="match status" value="1"/>
</dbReference>
<proteinExistence type="inferred from homology"/>
<evidence type="ECO:0000259" key="2">
    <source>
        <dbReference type="PROSITE" id="PS50931"/>
    </source>
</evidence>
<evidence type="ECO:0000256" key="1">
    <source>
        <dbReference type="ARBA" id="ARBA00009437"/>
    </source>
</evidence>
<dbReference type="RefSeq" id="WP_271431895.1">
    <property type="nucleotide sequence ID" value="NZ_JAQIOY010000002.1"/>
</dbReference>
<keyword evidence="4" id="KW-1185">Reference proteome</keyword>
<dbReference type="PANTHER" id="PTHR30537">
    <property type="entry name" value="HTH-TYPE TRANSCRIPTIONAL REGULATOR"/>
    <property type="match status" value="1"/>
</dbReference>
<dbReference type="SUPFAM" id="SSF53850">
    <property type="entry name" value="Periplasmic binding protein-like II"/>
    <property type="match status" value="1"/>
</dbReference>
<dbReference type="SUPFAM" id="SSF46785">
    <property type="entry name" value="Winged helix' DNA-binding domain"/>
    <property type="match status" value="1"/>
</dbReference>
<comment type="similarity">
    <text evidence="1">Belongs to the LysR transcriptional regulatory family.</text>
</comment>
<dbReference type="InterPro" id="IPR036388">
    <property type="entry name" value="WH-like_DNA-bd_sf"/>
</dbReference>
<protein>
    <submittedName>
        <fullName evidence="3">LysR family transcriptional regulator</fullName>
    </submittedName>
</protein>
<reference evidence="3 4" key="1">
    <citation type="submission" date="2023-01" db="EMBL/GenBank/DDBJ databases">
        <title>Thalassococcus onchidii sp. nov., isolated from a marine invertebrate from the South China Sea.</title>
        <authorList>
            <person name="Xu S."/>
            <person name="Liu Z."/>
            <person name="Xu Y."/>
        </authorList>
    </citation>
    <scope>NUCLEOTIDE SEQUENCE [LARGE SCALE GENOMIC DNA]</scope>
    <source>
        <strain evidence="3 4">KCTC 32084</strain>
    </source>
</reference>
<dbReference type="EMBL" id="JAQIOY010000002">
    <property type="protein sequence ID" value="MDA7424542.1"/>
    <property type="molecule type" value="Genomic_DNA"/>
</dbReference>